<name>A0A168D1I2_9EURO</name>
<dbReference type="Proteomes" id="UP000242877">
    <property type="component" value="Unassembled WGS sequence"/>
</dbReference>
<evidence type="ECO:0000313" key="3">
    <source>
        <dbReference type="Proteomes" id="UP000242877"/>
    </source>
</evidence>
<keyword evidence="3" id="KW-1185">Reference proteome</keyword>
<dbReference type="AlphaFoldDB" id="A0A168D1I2"/>
<sequence length="419" mass="47891">MASLNVEPPSDDAPPPYTPIGTAPPLLDPTLDDIASSYLFRPSSVPDYSAASLQSFADYSGSGLRPPREPLEVHTLMVYTQSQSRDYRRVPRCLRSGPNRISQSDWKTFIEHLFPPQFAPAAIQDQLPRHVRAQITRDRKDCPQEMDADRRARIEAVIRDWNIFFFQPRNKQIGFQYIPVAIPPPNNGLCPRCYPSSTKLMISRRSPVSHSSHIGGLSVTEHDDRRSAGQRRSSELPWSTESAPSSPSIPGQPSPSLGYRFRDFAAQVAEQAQQCSQRVNGQAIVHGKWAEEQARAYGQLMERRTRARQEWKQRRANFFEDMWDKYRDSFQTRPVPIPKERCASLCEPIAEPRRSLGSRSLASNISSLSAPCPNQIIICKEDDYLGRWSYQRRSQYWDVDTKYDDMDYNNLDKALLWPS</sequence>
<dbReference type="OrthoDB" id="5408998at2759"/>
<gene>
    <name evidence="2" type="ORF">AAP_00906</name>
</gene>
<accession>A0A168D1I2</accession>
<evidence type="ECO:0000313" key="2">
    <source>
        <dbReference type="EMBL" id="KZZ97263.1"/>
    </source>
</evidence>
<reference evidence="2 3" key="1">
    <citation type="journal article" date="2016" name="Genome Biol. Evol.">
        <title>Divergent and convergent evolution of fungal pathogenicity.</title>
        <authorList>
            <person name="Shang Y."/>
            <person name="Xiao G."/>
            <person name="Zheng P."/>
            <person name="Cen K."/>
            <person name="Zhan S."/>
            <person name="Wang C."/>
        </authorList>
    </citation>
    <scope>NUCLEOTIDE SEQUENCE [LARGE SCALE GENOMIC DNA]</scope>
    <source>
        <strain evidence="2 3">ARSEF 7405</strain>
    </source>
</reference>
<evidence type="ECO:0000256" key="1">
    <source>
        <dbReference type="SAM" id="MobiDB-lite"/>
    </source>
</evidence>
<feature type="compositionally biased region" description="Low complexity" evidence="1">
    <location>
        <begin position="242"/>
        <end position="256"/>
    </location>
</feature>
<feature type="region of interest" description="Disordered" evidence="1">
    <location>
        <begin position="204"/>
        <end position="256"/>
    </location>
</feature>
<dbReference type="EMBL" id="AZGZ01000002">
    <property type="protein sequence ID" value="KZZ97263.1"/>
    <property type="molecule type" value="Genomic_DNA"/>
</dbReference>
<organism evidence="2 3">
    <name type="scientific">Ascosphaera apis ARSEF 7405</name>
    <dbReference type="NCBI Taxonomy" id="392613"/>
    <lineage>
        <taxon>Eukaryota</taxon>
        <taxon>Fungi</taxon>
        <taxon>Dikarya</taxon>
        <taxon>Ascomycota</taxon>
        <taxon>Pezizomycotina</taxon>
        <taxon>Eurotiomycetes</taxon>
        <taxon>Eurotiomycetidae</taxon>
        <taxon>Onygenales</taxon>
        <taxon>Ascosphaeraceae</taxon>
        <taxon>Ascosphaera</taxon>
    </lineage>
</organism>
<protein>
    <submittedName>
        <fullName evidence="2">Uncharacterized protein</fullName>
    </submittedName>
</protein>
<feature type="region of interest" description="Disordered" evidence="1">
    <location>
        <begin position="1"/>
        <end position="26"/>
    </location>
</feature>
<dbReference type="VEuPathDB" id="FungiDB:AAP_00906"/>
<proteinExistence type="predicted"/>
<comment type="caution">
    <text evidence="2">The sequence shown here is derived from an EMBL/GenBank/DDBJ whole genome shotgun (WGS) entry which is preliminary data.</text>
</comment>